<accession>A0ABV9Z3Z1</accession>
<comment type="function">
    <text evidence="10">Provides the precursors necessary for DNA synthesis. Catalyzes the biosynthesis of deoxyribonucleotides from the corresponding ribonucleotides.</text>
</comment>
<feature type="domain" description="ATP-cone" evidence="11">
    <location>
        <begin position="132"/>
        <end position="221"/>
    </location>
</feature>
<evidence type="ECO:0000256" key="5">
    <source>
        <dbReference type="ARBA" id="ARBA00022840"/>
    </source>
</evidence>
<evidence type="ECO:0000256" key="10">
    <source>
        <dbReference type="RuleBase" id="RU003410"/>
    </source>
</evidence>
<comment type="caution">
    <text evidence="12">The sequence shown here is derived from an EMBL/GenBank/DDBJ whole genome shotgun (WGS) entry which is preliminary data.</text>
</comment>
<dbReference type="InterPro" id="IPR013509">
    <property type="entry name" value="RNR_lsu_N"/>
</dbReference>
<evidence type="ECO:0000313" key="12">
    <source>
        <dbReference type="EMBL" id="MFC5069466.1"/>
    </source>
</evidence>
<keyword evidence="6 10" id="KW-0560">Oxidoreductase</keyword>
<dbReference type="PANTHER" id="PTHR11573:SF6">
    <property type="entry name" value="RIBONUCLEOSIDE-DIPHOSPHATE REDUCTASE LARGE SUBUNIT"/>
    <property type="match status" value="1"/>
</dbReference>
<evidence type="ECO:0000256" key="1">
    <source>
        <dbReference type="ARBA" id="ARBA00010406"/>
    </source>
</evidence>
<keyword evidence="5 9" id="KW-0067">ATP-binding</keyword>
<evidence type="ECO:0000256" key="6">
    <source>
        <dbReference type="ARBA" id="ARBA00023002"/>
    </source>
</evidence>
<dbReference type="SUPFAM" id="SSF48168">
    <property type="entry name" value="R1 subunit of ribonucleotide reductase, N-terminal domain"/>
    <property type="match status" value="1"/>
</dbReference>
<evidence type="ECO:0000256" key="4">
    <source>
        <dbReference type="ARBA" id="ARBA00022741"/>
    </source>
</evidence>
<dbReference type="NCBIfam" id="NF005544">
    <property type="entry name" value="PRK07207.1"/>
    <property type="match status" value="1"/>
</dbReference>
<keyword evidence="7 10" id="KW-0215">Deoxyribonucleotide synthesis</keyword>
<evidence type="ECO:0000313" key="13">
    <source>
        <dbReference type="Proteomes" id="UP001595796"/>
    </source>
</evidence>
<dbReference type="PRINTS" id="PR01183">
    <property type="entry name" value="RIBORDTASEM1"/>
</dbReference>
<dbReference type="PROSITE" id="PS00089">
    <property type="entry name" value="RIBORED_LARGE"/>
    <property type="match status" value="1"/>
</dbReference>
<dbReference type="Pfam" id="PF02867">
    <property type="entry name" value="Ribonuc_red_lgC"/>
    <property type="match status" value="1"/>
</dbReference>
<dbReference type="EC" id="1.17.4.1" evidence="2 10"/>
<dbReference type="InterPro" id="IPR039718">
    <property type="entry name" value="Rrm1"/>
</dbReference>
<dbReference type="Proteomes" id="UP001595796">
    <property type="component" value="Unassembled WGS sequence"/>
</dbReference>
<proteinExistence type="inferred from homology"/>
<dbReference type="EMBL" id="JBHSJF010000008">
    <property type="protein sequence ID" value="MFC5069466.1"/>
    <property type="molecule type" value="Genomic_DNA"/>
</dbReference>
<dbReference type="NCBIfam" id="TIGR02506">
    <property type="entry name" value="NrdE_NrdA"/>
    <property type="match status" value="1"/>
</dbReference>
<dbReference type="InterPro" id="IPR005144">
    <property type="entry name" value="ATP-cone_dom"/>
</dbReference>
<keyword evidence="3" id="KW-0021">Allosteric enzyme</keyword>
<evidence type="ECO:0000256" key="9">
    <source>
        <dbReference type="PROSITE-ProRule" id="PRU00492"/>
    </source>
</evidence>
<dbReference type="Gene3D" id="3.20.70.20">
    <property type="match status" value="1"/>
</dbReference>
<evidence type="ECO:0000256" key="7">
    <source>
        <dbReference type="ARBA" id="ARBA00023116"/>
    </source>
</evidence>
<comment type="catalytic activity">
    <reaction evidence="8 10">
        <text>a 2'-deoxyribonucleoside 5'-diphosphate + [thioredoxin]-disulfide + H2O = a ribonucleoside 5'-diphosphate + [thioredoxin]-dithiol</text>
        <dbReference type="Rhea" id="RHEA:23252"/>
        <dbReference type="Rhea" id="RHEA-COMP:10698"/>
        <dbReference type="Rhea" id="RHEA-COMP:10700"/>
        <dbReference type="ChEBI" id="CHEBI:15377"/>
        <dbReference type="ChEBI" id="CHEBI:29950"/>
        <dbReference type="ChEBI" id="CHEBI:50058"/>
        <dbReference type="ChEBI" id="CHEBI:57930"/>
        <dbReference type="ChEBI" id="CHEBI:73316"/>
        <dbReference type="EC" id="1.17.4.1"/>
    </reaction>
</comment>
<dbReference type="PANTHER" id="PTHR11573">
    <property type="entry name" value="RIBONUCLEOSIDE-DIPHOSPHATE REDUCTASE LARGE CHAIN"/>
    <property type="match status" value="1"/>
</dbReference>
<dbReference type="Pfam" id="PF00317">
    <property type="entry name" value="Ribonuc_red_lgN"/>
    <property type="match status" value="1"/>
</dbReference>
<feature type="domain" description="ATP-cone" evidence="11">
    <location>
        <begin position="16"/>
        <end position="116"/>
    </location>
</feature>
<dbReference type="InterPro" id="IPR000788">
    <property type="entry name" value="RNR_lg_C"/>
</dbReference>
<reference evidence="13" key="1">
    <citation type="journal article" date="2019" name="Int. J. Syst. Evol. Microbiol.">
        <title>The Global Catalogue of Microorganisms (GCM) 10K type strain sequencing project: providing services to taxonomists for standard genome sequencing and annotation.</title>
        <authorList>
            <consortium name="The Broad Institute Genomics Platform"/>
            <consortium name="The Broad Institute Genome Sequencing Center for Infectious Disease"/>
            <person name="Wu L."/>
            <person name="Ma J."/>
        </authorList>
    </citation>
    <scope>NUCLEOTIDE SEQUENCE [LARGE SCALE GENOMIC DNA]</scope>
    <source>
        <strain evidence="13">CGMCC 1.16444</strain>
    </source>
</reference>
<evidence type="ECO:0000256" key="8">
    <source>
        <dbReference type="ARBA" id="ARBA00047754"/>
    </source>
</evidence>
<evidence type="ECO:0000256" key="3">
    <source>
        <dbReference type="ARBA" id="ARBA00022533"/>
    </source>
</evidence>
<evidence type="ECO:0000256" key="2">
    <source>
        <dbReference type="ARBA" id="ARBA00012274"/>
    </source>
</evidence>
<dbReference type="CDD" id="cd01679">
    <property type="entry name" value="RNR_I"/>
    <property type="match status" value="1"/>
</dbReference>
<dbReference type="PROSITE" id="PS51161">
    <property type="entry name" value="ATP_CONE"/>
    <property type="match status" value="2"/>
</dbReference>
<organism evidence="12 13">
    <name type="scientific">Flaviflagellibacter deserti</name>
    <dbReference type="NCBI Taxonomy" id="2267266"/>
    <lineage>
        <taxon>Bacteria</taxon>
        <taxon>Pseudomonadati</taxon>
        <taxon>Pseudomonadota</taxon>
        <taxon>Alphaproteobacteria</taxon>
        <taxon>Hyphomicrobiales</taxon>
        <taxon>Flaviflagellibacter</taxon>
    </lineage>
</organism>
<name>A0ABV9Z3Z1_9HYPH</name>
<protein>
    <recommendedName>
        <fullName evidence="2 10">Ribonucleoside-diphosphate reductase</fullName>
        <ecNumber evidence="2 10">1.17.4.1</ecNumber>
    </recommendedName>
</protein>
<keyword evidence="4 9" id="KW-0547">Nucleotide-binding</keyword>
<dbReference type="RefSeq" id="WP_114958292.1">
    <property type="nucleotide sequence ID" value="NZ_JBHSJF010000008.1"/>
</dbReference>
<dbReference type="InterPro" id="IPR013346">
    <property type="entry name" value="NrdE_NrdA_C"/>
</dbReference>
<dbReference type="SUPFAM" id="SSF51998">
    <property type="entry name" value="PFL-like glycyl radical enzymes"/>
    <property type="match status" value="1"/>
</dbReference>
<evidence type="ECO:0000259" key="11">
    <source>
        <dbReference type="PROSITE" id="PS51161"/>
    </source>
</evidence>
<gene>
    <name evidence="12" type="ORF">ACFPFW_15720</name>
</gene>
<comment type="similarity">
    <text evidence="1 10">Belongs to the ribonucleoside diphosphate reductase large chain family.</text>
</comment>
<dbReference type="InterPro" id="IPR008926">
    <property type="entry name" value="RNR_R1-su_N"/>
</dbReference>
<dbReference type="Pfam" id="PF03477">
    <property type="entry name" value="ATP-cone"/>
    <property type="match status" value="1"/>
</dbReference>
<keyword evidence="13" id="KW-1185">Reference proteome</keyword>
<sequence>MNEHPSPQQHASAPAFHVIRRNGSVTPFDQNKIAIAVTKAFLAVEGQGAAGSRRVHEGVEQVTEQVVSALTRRVDSDRALHIEDIQDQVELALMRGEHHKVARAYVLYREERARARREEVAAKAEGETAPSLKVRAADGSLQPLDERRLQALVDEAVAGLDGASAEPVLTEARRNLYDGITQDELSLASIMAARTLVEQEPNYAFVSARLLLDRLRREALTFISGHEDQATQAEMGSRYAEYFQAYVKRGIELDLLDPELSRFDVKRIADAIKPERDLNFQFLGLQTLYDRYFLHSEGTRFELPQAFFMRVAMGLALREIDRESKVIEFYNLLSSFDFMASTPTLFNSGTQRAQLSSCFLTTVPDDLDGIFKSIKDNALLAKYSGGLGNDWTRVRGLGAHIKGTNGESQGVVPFLKVANDTAIAVNQGGKRKGAVCAYLETWHIDIEEFLDLRKNTGDDRRRTHDMNTANWVPDLFMQRVEEDGVWTLFSPDETPDLHDLTGKKFAERYAYYEDKAKRGEMTVYKEVRATDLWRRMLTMLFETGHPWVTFKDPCNLRSPQQHIGVVHSSNLCTEITLNTSDTEVAVCNLGSVNLANHIHNGALDHEQLKRTVTTAMRMLDNVIDVNYYTIPEARNSNMKHRPVGLGLMGFQDAINILRLPYASDAAVQFADESMEAISYHAISASADLAAERGRYPSFEGSLWSKGILPLDSIQILDDARGQTVEVDRSSKLDWASLRTKVMQQGMRNSNTMAIAPTATISNICGVAQSIEPAYQNLFVKSNMSGDFTVVNEHLVRDLKARGLWDAVMISDLKYFDGSVGSIDRVPDDLKAIYATAFEIDSSWLIEAAARRQKWIDQAQSLNLYIANPNGKKLDQLYRLAWQRGLKTTYYLRSRSATHVEKSTLKGTDGKLNAVSAGSLGAAAPEPIRMPMACSIEDPTCEACQ</sequence>